<proteinExistence type="predicted"/>
<sequence length="87" mass="9394">MSPRSQRPQYTVPSYSLLRPPGVVQPVQAIHAVGTAPALAGLTARRPRRQASLFPKLNHGSGFGLRALCSYLPCQTRGLGCSNPRRV</sequence>
<dbReference type="Proteomes" id="UP000247233">
    <property type="component" value="Unassembled WGS sequence"/>
</dbReference>
<evidence type="ECO:0000313" key="2">
    <source>
        <dbReference type="Proteomes" id="UP000247233"/>
    </source>
</evidence>
<dbReference type="RefSeq" id="XP_025396752.1">
    <property type="nucleotide sequence ID" value="XM_025537855.1"/>
</dbReference>
<gene>
    <name evidence="1" type="ORF">BO70DRAFT_108268</name>
</gene>
<keyword evidence="2" id="KW-1185">Reference proteome</keyword>
<dbReference type="EMBL" id="MSFL01000024">
    <property type="protein sequence ID" value="PWY73581.1"/>
    <property type="molecule type" value="Genomic_DNA"/>
</dbReference>
<protein>
    <submittedName>
        <fullName evidence="1">Uncharacterized protein</fullName>
    </submittedName>
</protein>
<organism evidence="1 2">
    <name type="scientific">Aspergillus heteromorphus CBS 117.55</name>
    <dbReference type="NCBI Taxonomy" id="1448321"/>
    <lineage>
        <taxon>Eukaryota</taxon>
        <taxon>Fungi</taxon>
        <taxon>Dikarya</taxon>
        <taxon>Ascomycota</taxon>
        <taxon>Pezizomycotina</taxon>
        <taxon>Eurotiomycetes</taxon>
        <taxon>Eurotiomycetidae</taxon>
        <taxon>Eurotiales</taxon>
        <taxon>Aspergillaceae</taxon>
        <taxon>Aspergillus</taxon>
        <taxon>Aspergillus subgen. Circumdati</taxon>
    </lineage>
</organism>
<accession>A0A317VJZ8</accession>
<name>A0A317VJZ8_9EURO</name>
<dbReference type="GeneID" id="37060092"/>
<reference evidence="1 2" key="1">
    <citation type="submission" date="2016-12" db="EMBL/GenBank/DDBJ databases">
        <title>The genomes of Aspergillus section Nigri reveals drivers in fungal speciation.</title>
        <authorList>
            <consortium name="DOE Joint Genome Institute"/>
            <person name="Vesth T.C."/>
            <person name="Nybo J."/>
            <person name="Theobald S."/>
            <person name="Brandl J."/>
            <person name="Frisvad J.C."/>
            <person name="Nielsen K.F."/>
            <person name="Lyhne E.K."/>
            <person name="Kogle M.E."/>
            <person name="Kuo A."/>
            <person name="Riley R."/>
            <person name="Clum A."/>
            <person name="Nolan M."/>
            <person name="Lipzen A."/>
            <person name="Salamov A."/>
            <person name="Henrissat B."/>
            <person name="Wiebenga A."/>
            <person name="De Vries R.P."/>
            <person name="Grigoriev I.V."/>
            <person name="Mortensen U.H."/>
            <person name="Andersen M.R."/>
            <person name="Baker S.E."/>
        </authorList>
    </citation>
    <scope>NUCLEOTIDE SEQUENCE [LARGE SCALE GENOMIC DNA]</scope>
    <source>
        <strain evidence="1 2">CBS 117.55</strain>
    </source>
</reference>
<comment type="caution">
    <text evidence="1">The sequence shown here is derived from an EMBL/GenBank/DDBJ whole genome shotgun (WGS) entry which is preliminary data.</text>
</comment>
<dbReference type="VEuPathDB" id="FungiDB:BO70DRAFT_108268"/>
<dbReference type="AlphaFoldDB" id="A0A317VJZ8"/>
<evidence type="ECO:0000313" key="1">
    <source>
        <dbReference type="EMBL" id="PWY73581.1"/>
    </source>
</evidence>